<evidence type="ECO:0000313" key="5">
    <source>
        <dbReference type="Proteomes" id="UP000654370"/>
    </source>
</evidence>
<keyword evidence="2" id="KW-0378">Hydrolase</keyword>
<dbReference type="Proteomes" id="UP000654370">
    <property type="component" value="Unassembled WGS sequence"/>
</dbReference>
<protein>
    <recommendedName>
        <fullName evidence="3">AB hydrolase-1 domain-containing protein</fullName>
    </recommendedName>
</protein>
<evidence type="ECO:0000313" key="4">
    <source>
        <dbReference type="EMBL" id="KAG2183493.1"/>
    </source>
</evidence>
<dbReference type="InterPro" id="IPR029058">
    <property type="entry name" value="AB_hydrolase_fold"/>
</dbReference>
<dbReference type="GO" id="GO:0005739">
    <property type="term" value="C:mitochondrion"/>
    <property type="evidence" value="ECO:0007669"/>
    <property type="project" value="TreeGrafter"/>
</dbReference>
<sequence length="305" mass="33829">MLRNAGKVVATKAGPWLTLSQRTFATQHHEVVDLDYTKFSPDNAKSSKPPLVICHGLFGSKQNWKSLARAFTKRLNTDVYTLDMRNHGDSPHNKVHTYNAMGDDLAAFLKKQGIDDSILMGHSMGGKAVMNMCLRDLNPVSKLIVVDMAPAVLPLSSDFGSYVKAMDEIQKANLTKRSDADKILAQTEPDIGIRQFLLTNLKKDEQTGLYKFRVPYDILGKSLGKMSDFMEEETQPFEKPTLFIAGGNSGYIKPEKNGPAIKRQFPHSSIKVIKGAGHWVPTPTPVHAEKPEEFVNVVTEFVGSQ</sequence>
<keyword evidence="5" id="KW-1185">Reference proteome</keyword>
<dbReference type="Pfam" id="PF00561">
    <property type="entry name" value="Abhydrolase_1"/>
    <property type="match status" value="1"/>
</dbReference>
<dbReference type="OrthoDB" id="8119704at2759"/>
<comment type="similarity">
    <text evidence="1">Belongs to the AB hydrolase superfamily.</text>
</comment>
<accession>A0A8H7Q176</accession>
<dbReference type="EMBL" id="JAEPQZ010000003">
    <property type="protein sequence ID" value="KAG2183493.1"/>
    <property type="molecule type" value="Genomic_DNA"/>
</dbReference>
<proteinExistence type="inferred from homology"/>
<organism evidence="4 5">
    <name type="scientific">Mortierella isabellina</name>
    <name type="common">Filamentous fungus</name>
    <name type="synonym">Umbelopsis isabellina</name>
    <dbReference type="NCBI Taxonomy" id="91625"/>
    <lineage>
        <taxon>Eukaryota</taxon>
        <taxon>Fungi</taxon>
        <taxon>Fungi incertae sedis</taxon>
        <taxon>Mucoromycota</taxon>
        <taxon>Mucoromycotina</taxon>
        <taxon>Umbelopsidomycetes</taxon>
        <taxon>Umbelopsidales</taxon>
        <taxon>Umbelopsidaceae</taxon>
        <taxon>Umbelopsis</taxon>
    </lineage>
</organism>
<evidence type="ECO:0000256" key="1">
    <source>
        <dbReference type="ARBA" id="ARBA00008645"/>
    </source>
</evidence>
<dbReference type="FunFam" id="3.40.50.1820:FF:000039">
    <property type="entry name" value="Esterase ybfF"/>
    <property type="match status" value="1"/>
</dbReference>
<dbReference type="Gene3D" id="3.40.50.1820">
    <property type="entry name" value="alpha/beta hydrolase"/>
    <property type="match status" value="1"/>
</dbReference>
<gene>
    <name evidence="4" type="ORF">INT43_006499</name>
</gene>
<evidence type="ECO:0000256" key="2">
    <source>
        <dbReference type="ARBA" id="ARBA00022801"/>
    </source>
</evidence>
<evidence type="ECO:0000259" key="3">
    <source>
        <dbReference type="Pfam" id="PF00561"/>
    </source>
</evidence>
<dbReference type="SUPFAM" id="SSF53474">
    <property type="entry name" value="alpha/beta-Hydrolases"/>
    <property type="match status" value="1"/>
</dbReference>
<name>A0A8H7Q176_MORIS</name>
<dbReference type="PANTHER" id="PTHR46118">
    <property type="entry name" value="PROTEIN ABHD11"/>
    <property type="match status" value="1"/>
</dbReference>
<feature type="domain" description="AB hydrolase-1" evidence="3">
    <location>
        <begin position="49"/>
        <end position="280"/>
    </location>
</feature>
<dbReference type="PANTHER" id="PTHR46118:SF4">
    <property type="entry name" value="PROTEIN ABHD11"/>
    <property type="match status" value="1"/>
</dbReference>
<dbReference type="GO" id="GO:0052689">
    <property type="term" value="F:carboxylic ester hydrolase activity"/>
    <property type="evidence" value="ECO:0007669"/>
    <property type="project" value="TreeGrafter"/>
</dbReference>
<comment type="caution">
    <text evidence="4">The sequence shown here is derived from an EMBL/GenBank/DDBJ whole genome shotgun (WGS) entry which is preliminary data.</text>
</comment>
<dbReference type="AlphaFoldDB" id="A0A8H7Q176"/>
<reference evidence="4" key="1">
    <citation type="submission" date="2020-12" db="EMBL/GenBank/DDBJ databases">
        <title>Metabolic potential, ecology and presence of endohyphal bacteria is reflected in genomic diversity of Mucoromycotina.</title>
        <authorList>
            <person name="Muszewska A."/>
            <person name="Okrasinska A."/>
            <person name="Steczkiewicz K."/>
            <person name="Drgas O."/>
            <person name="Orlowska M."/>
            <person name="Perlinska-Lenart U."/>
            <person name="Aleksandrzak-Piekarczyk T."/>
            <person name="Szatraj K."/>
            <person name="Zielenkiewicz U."/>
            <person name="Pilsyk S."/>
            <person name="Malc E."/>
            <person name="Mieczkowski P."/>
            <person name="Kruszewska J.S."/>
            <person name="Biernat P."/>
            <person name="Pawlowska J."/>
        </authorList>
    </citation>
    <scope>NUCLEOTIDE SEQUENCE</scope>
    <source>
        <strain evidence="4">WA0000067209</strain>
    </source>
</reference>
<dbReference type="InterPro" id="IPR000073">
    <property type="entry name" value="AB_hydrolase_1"/>
</dbReference>